<dbReference type="InterPro" id="IPR036779">
    <property type="entry name" value="LysM_dom_sf"/>
</dbReference>
<proteinExistence type="inferred from homology"/>
<dbReference type="InterPro" id="IPR013168">
    <property type="entry name" value="Cpl_7_lyso_C"/>
</dbReference>
<keyword evidence="3 5" id="KW-0326">Glycosidase</keyword>
<dbReference type="GO" id="GO:0009253">
    <property type="term" value="P:peptidoglycan catabolic process"/>
    <property type="evidence" value="ECO:0007669"/>
    <property type="project" value="InterPro"/>
</dbReference>
<dbReference type="InterPro" id="IPR018077">
    <property type="entry name" value="Glyco_hydro_fam25_subgr"/>
</dbReference>
<dbReference type="RefSeq" id="WP_055155582.1">
    <property type="nucleotide sequence ID" value="NZ_CYXR01000002.1"/>
</dbReference>
<dbReference type="PROSITE" id="PS51904">
    <property type="entry name" value="GLYCOSYL_HYDROL_F25_2"/>
    <property type="match status" value="1"/>
</dbReference>
<keyword evidence="2 5" id="KW-0378">Hydrolase</keyword>
<dbReference type="Pfam" id="PF08230">
    <property type="entry name" value="CW_7"/>
    <property type="match status" value="1"/>
</dbReference>
<dbReference type="InterPro" id="IPR018392">
    <property type="entry name" value="LysM"/>
</dbReference>
<dbReference type="InterPro" id="IPR017853">
    <property type="entry name" value="GH"/>
</dbReference>
<name>A0A173R4V6_9FIRM</name>
<dbReference type="PANTHER" id="PTHR34135">
    <property type="entry name" value="LYSOZYME"/>
    <property type="match status" value="1"/>
</dbReference>
<dbReference type="PROSITE" id="PS51782">
    <property type="entry name" value="LYSM"/>
    <property type="match status" value="1"/>
</dbReference>
<reference evidence="5 6" key="1">
    <citation type="submission" date="2015-09" db="EMBL/GenBank/DDBJ databases">
        <authorList>
            <consortium name="Pathogen Informatics"/>
        </authorList>
    </citation>
    <scope>NUCLEOTIDE SEQUENCE [LARGE SCALE GENOMIC DNA]</scope>
    <source>
        <strain evidence="5 6">2789STDY5834962</strain>
    </source>
</reference>
<dbReference type="Gene3D" id="3.20.20.80">
    <property type="entry name" value="Glycosidases"/>
    <property type="match status" value="1"/>
</dbReference>
<gene>
    <name evidence="5" type="primary">acm_1</name>
    <name evidence="5" type="ORF">ERS852574_00306</name>
</gene>
<dbReference type="SUPFAM" id="SSF54106">
    <property type="entry name" value="LysM domain"/>
    <property type="match status" value="1"/>
</dbReference>
<dbReference type="SMART" id="SM00641">
    <property type="entry name" value="Glyco_25"/>
    <property type="match status" value="1"/>
</dbReference>
<evidence type="ECO:0000256" key="1">
    <source>
        <dbReference type="ARBA" id="ARBA00010646"/>
    </source>
</evidence>
<dbReference type="SUPFAM" id="SSF51445">
    <property type="entry name" value="(Trans)glycosidases"/>
    <property type="match status" value="1"/>
</dbReference>
<dbReference type="Gene3D" id="3.10.350.10">
    <property type="entry name" value="LysM domain"/>
    <property type="match status" value="1"/>
</dbReference>
<dbReference type="PANTHER" id="PTHR34135:SF2">
    <property type="entry name" value="LYSOZYME"/>
    <property type="match status" value="1"/>
</dbReference>
<dbReference type="GO" id="GO:0016998">
    <property type="term" value="P:cell wall macromolecule catabolic process"/>
    <property type="evidence" value="ECO:0007669"/>
    <property type="project" value="InterPro"/>
</dbReference>
<dbReference type="Proteomes" id="UP000095727">
    <property type="component" value="Unassembled WGS sequence"/>
</dbReference>
<protein>
    <submittedName>
        <fullName evidence="5">Lysozyme M1</fullName>
        <ecNumber evidence="5">3.2.1.17</ecNumber>
    </submittedName>
</protein>
<evidence type="ECO:0000313" key="5">
    <source>
        <dbReference type="EMBL" id="CUM72933.1"/>
    </source>
</evidence>
<dbReference type="SMART" id="SM01095">
    <property type="entry name" value="Cpl-7"/>
    <property type="match status" value="2"/>
</dbReference>
<dbReference type="EC" id="3.2.1.17" evidence="5"/>
<dbReference type="AlphaFoldDB" id="A0A173R4V6"/>
<dbReference type="Pfam" id="PF01476">
    <property type="entry name" value="LysM"/>
    <property type="match status" value="1"/>
</dbReference>
<dbReference type="GO" id="GO:0016052">
    <property type="term" value="P:carbohydrate catabolic process"/>
    <property type="evidence" value="ECO:0007669"/>
    <property type="project" value="TreeGrafter"/>
</dbReference>
<dbReference type="SMART" id="SM00257">
    <property type="entry name" value="LysM"/>
    <property type="match status" value="1"/>
</dbReference>
<sequence length="346" mass="38863">MALNGIDISNWQSGINLAVVPCDFVVIKATEGTGYVNPDYERAYRQAKTAGKCLGIYHYASGGNIQAEAEYFLKNAGSRVGEAMLVLDWEGRSNPAFGVNDREWVKAWCNYISTKTSVNPVIYVQQSMMSRLQNIGNYGLWVAQYASMEPIGYQENPWNEGAYACVMRQYSSSGRLSGWNGNLDLNKFYGDRQAWSRYAGKGNQTTSEKPSEEEENQEGATLYLVFRTMRGEFGNGEERKSWLGTRYGEVQGMIDYISGASTETLEKEVRAGKYGNGEVRKTVLGKRYEEVQSRVNAGENKYHIVKSGDTLSKIATIYGTSYQEIARLNKLQNPNLIYVGQRLRIK</sequence>
<feature type="domain" description="LysM" evidence="4">
    <location>
        <begin position="301"/>
        <end position="345"/>
    </location>
</feature>
<evidence type="ECO:0000256" key="2">
    <source>
        <dbReference type="ARBA" id="ARBA00022801"/>
    </source>
</evidence>
<evidence type="ECO:0000313" key="6">
    <source>
        <dbReference type="Proteomes" id="UP000095727"/>
    </source>
</evidence>
<dbReference type="CDD" id="cd00118">
    <property type="entry name" value="LysM"/>
    <property type="match status" value="1"/>
</dbReference>
<dbReference type="GO" id="GO:0003796">
    <property type="term" value="F:lysozyme activity"/>
    <property type="evidence" value="ECO:0007669"/>
    <property type="project" value="UniProtKB-EC"/>
</dbReference>
<comment type="similarity">
    <text evidence="1">Belongs to the glycosyl hydrolase 25 family.</text>
</comment>
<dbReference type="InterPro" id="IPR002053">
    <property type="entry name" value="Glyco_hydro_25"/>
</dbReference>
<accession>A0A173R4V6</accession>
<evidence type="ECO:0000259" key="4">
    <source>
        <dbReference type="PROSITE" id="PS51782"/>
    </source>
</evidence>
<organism evidence="5 6">
    <name type="scientific">Coprococcus comes</name>
    <dbReference type="NCBI Taxonomy" id="410072"/>
    <lineage>
        <taxon>Bacteria</taxon>
        <taxon>Bacillati</taxon>
        <taxon>Bacillota</taxon>
        <taxon>Clostridia</taxon>
        <taxon>Lachnospirales</taxon>
        <taxon>Lachnospiraceae</taxon>
        <taxon>Coprococcus</taxon>
    </lineage>
</organism>
<dbReference type="Pfam" id="PF01183">
    <property type="entry name" value="Glyco_hydro_25"/>
    <property type="match status" value="1"/>
</dbReference>
<dbReference type="EMBL" id="CYXR01000002">
    <property type="protein sequence ID" value="CUM72933.1"/>
    <property type="molecule type" value="Genomic_DNA"/>
</dbReference>
<evidence type="ECO:0000256" key="3">
    <source>
        <dbReference type="ARBA" id="ARBA00023295"/>
    </source>
</evidence>